<dbReference type="Gene3D" id="2.130.10.10">
    <property type="entry name" value="YVTN repeat-like/Quinoprotein amine dehydrogenase"/>
    <property type="match status" value="1"/>
</dbReference>
<protein>
    <submittedName>
        <fullName evidence="4">Uncharacterized protein</fullName>
    </submittedName>
</protein>
<gene>
    <name evidence="4" type="ORF">BSTOLATCC_MIC61112</name>
</gene>
<evidence type="ECO:0000313" key="5">
    <source>
        <dbReference type="Proteomes" id="UP001162131"/>
    </source>
</evidence>
<dbReference type="InterPro" id="IPR036322">
    <property type="entry name" value="WD40_repeat_dom_sf"/>
</dbReference>
<dbReference type="PROSITE" id="PS50294">
    <property type="entry name" value="WD_REPEATS_REGION"/>
    <property type="match status" value="1"/>
</dbReference>
<dbReference type="Pfam" id="PF00400">
    <property type="entry name" value="WD40"/>
    <property type="match status" value="2"/>
</dbReference>
<accession>A0AAU9KB94</accession>
<dbReference type="PANTHER" id="PTHR14221:SF0">
    <property type="entry name" value="WD REPEAT-CONTAINING PROTEIN 44"/>
    <property type="match status" value="1"/>
</dbReference>
<keyword evidence="2" id="KW-0677">Repeat</keyword>
<proteinExistence type="predicted"/>
<reference evidence="4" key="1">
    <citation type="submission" date="2021-09" db="EMBL/GenBank/DDBJ databases">
        <authorList>
            <consortium name="AG Swart"/>
            <person name="Singh M."/>
            <person name="Singh A."/>
            <person name="Seah K."/>
            <person name="Emmerich C."/>
        </authorList>
    </citation>
    <scope>NUCLEOTIDE SEQUENCE</scope>
    <source>
        <strain evidence="4">ATCC30299</strain>
    </source>
</reference>
<dbReference type="SMART" id="SM00320">
    <property type="entry name" value="WD40"/>
    <property type="match status" value="6"/>
</dbReference>
<feature type="repeat" description="WD" evidence="3">
    <location>
        <begin position="206"/>
        <end position="248"/>
    </location>
</feature>
<dbReference type="InterPro" id="IPR015943">
    <property type="entry name" value="WD40/YVTN_repeat-like_dom_sf"/>
</dbReference>
<dbReference type="AlphaFoldDB" id="A0AAU9KB94"/>
<comment type="caution">
    <text evidence="4">The sequence shown here is derived from an EMBL/GenBank/DDBJ whole genome shotgun (WGS) entry which is preliminary data.</text>
</comment>
<evidence type="ECO:0000256" key="1">
    <source>
        <dbReference type="ARBA" id="ARBA00022574"/>
    </source>
</evidence>
<dbReference type="Proteomes" id="UP001162131">
    <property type="component" value="Unassembled WGS sequence"/>
</dbReference>
<keyword evidence="5" id="KW-1185">Reference proteome</keyword>
<evidence type="ECO:0000256" key="2">
    <source>
        <dbReference type="ARBA" id="ARBA00022737"/>
    </source>
</evidence>
<feature type="repeat" description="WD" evidence="3">
    <location>
        <begin position="167"/>
        <end position="198"/>
    </location>
</feature>
<sequence length="447" mass="50496">MIASDDHCDGGEKEEFFDAFESPLELEKASIGPYPRETIRFPFVKSITSISDYRDSGSMHENLGLSSDRTSIRSVQKSFSLKSGVDVHDFPLRLKSEIIEDISFSNLHLAQELNVVRNSKNEAWIMKFSESSKHLAVTGNSGIISIYDTNLMINESEILKSTPTQILTHHTDKVTDLSWNQAGLLISASLDCTVRLWNKSENPIFTYQHPCPVHSVCFHPTISGYFATAAEDRIIRIFNITSGQVEANYKVASDIYVIKYSPLGDFLVAGLSHGKVMLYQSPNSDLRLRFHSILKSRNRSGFKCFGKKVTGLEFTNNDLLLITTNDSRLRLFQYKTSNLIQKYKGTSNSKFPISASFSSDFDRIICGSEKGKFFIWKTLGENSEKDPEKNNNFEAFGPRSQKVAEFSMFSPKRVVSLANSKFKLNEVKEVIFTISSQGTLKIFYNFN</sequence>
<dbReference type="InterPro" id="IPR040324">
    <property type="entry name" value="WDR44/Dgr2"/>
</dbReference>
<dbReference type="PROSITE" id="PS50082">
    <property type="entry name" value="WD_REPEATS_2"/>
    <property type="match status" value="2"/>
</dbReference>
<dbReference type="SUPFAM" id="SSF50978">
    <property type="entry name" value="WD40 repeat-like"/>
    <property type="match status" value="1"/>
</dbReference>
<organism evidence="4 5">
    <name type="scientific">Blepharisma stoltei</name>
    <dbReference type="NCBI Taxonomy" id="1481888"/>
    <lineage>
        <taxon>Eukaryota</taxon>
        <taxon>Sar</taxon>
        <taxon>Alveolata</taxon>
        <taxon>Ciliophora</taxon>
        <taxon>Postciliodesmatophora</taxon>
        <taxon>Heterotrichea</taxon>
        <taxon>Heterotrichida</taxon>
        <taxon>Blepharismidae</taxon>
        <taxon>Blepharisma</taxon>
    </lineage>
</organism>
<keyword evidence="1 3" id="KW-0853">WD repeat</keyword>
<dbReference type="PANTHER" id="PTHR14221">
    <property type="entry name" value="WD REPEAT DOMAIN 44"/>
    <property type="match status" value="1"/>
</dbReference>
<evidence type="ECO:0000256" key="3">
    <source>
        <dbReference type="PROSITE-ProRule" id="PRU00221"/>
    </source>
</evidence>
<dbReference type="InterPro" id="IPR001680">
    <property type="entry name" value="WD40_rpt"/>
</dbReference>
<evidence type="ECO:0000313" key="4">
    <source>
        <dbReference type="EMBL" id="CAG9334498.1"/>
    </source>
</evidence>
<dbReference type="EMBL" id="CAJZBQ010000058">
    <property type="protein sequence ID" value="CAG9334498.1"/>
    <property type="molecule type" value="Genomic_DNA"/>
</dbReference>
<name>A0AAU9KB94_9CILI</name>